<dbReference type="InterPro" id="IPR052609">
    <property type="entry name" value="Ribosome_Biogenesis_Reg"/>
</dbReference>
<feature type="region of interest" description="Disordered" evidence="1">
    <location>
        <begin position="524"/>
        <end position="553"/>
    </location>
</feature>
<evidence type="ECO:0000313" key="4">
    <source>
        <dbReference type="Proteomes" id="UP001497453"/>
    </source>
</evidence>
<accession>A0ABP1CLC1</accession>
<dbReference type="InterPro" id="IPR018849">
    <property type="entry name" value="Urb2/Npa2_C"/>
</dbReference>
<dbReference type="Pfam" id="PF10441">
    <property type="entry name" value="Urb2"/>
    <property type="match status" value="1"/>
</dbReference>
<dbReference type="PANTHER" id="PTHR15682:SF2">
    <property type="entry name" value="UNHEALTHY RIBOSOME BIOGENESIS PROTEIN 2 HOMOLOG"/>
    <property type="match status" value="1"/>
</dbReference>
<dbReference type="PANTHER" id="PTHR15682">
    <property type="entry name" value="UNHEALTHY RIBOSOME BIOGENESIS PROTEIN 2 HOMOLOG"/>
    <property type="match status" value="1"/>
</dbReference>
<protein>
    <recommendedName>
        <fullName evidence="2">Nucleolar 27S pre-rRNA processing Urb2/Npa2 C-terminal domain-containing protein</fullName>
    </recommendedName>
</protein>
<keyword evidence="4" id="KW-1185">Reference proteome</keyword>
<reference evidence="4" key="1">
    <citation type="submission" date="2024-04" db="EMBL/GenBank/DDBJ databases">
        <authorList>
            <person name="Shaw F."/>
            <person name="Minotto A."/>
        </authorList>
    </citation>
    <scope>NUCLEOTIDE SEQUENCE [LARGE SCALE GENOMIC DNA]</scope>
</reference>
<name>A0ABP1CLC1_9APHY</name>
<evidence type="ECO:0000313" key="3">
    <source>
        <dbReference type="EMBL" id="CAL1696496.1"/>
    </source>
</evidence>
<sequence length="1454" mass="161756">MADSALELIRALKASSDPPSLNGPSKIQLAQDGWNNASLYMPNKAETVLEWLLTRLLKDKNKDVSTNPMADVRYWKLLNDILTSAFPPSSNTFSNPARIWMVPLLNRVPLAPMIVAFLNLCATNPESADRLHLTSLGLRSFSILWPLAAPKFTQDALLDCVGALLEYLSVLSCKPLLEGDEHRTALANFVLSISSSYRESLGNAAHKKKICSSFMQHHLRHWLTCVSLQSGDLQDDEVLSSIYDIGVDTIFNVDVLRVAYEQQAQTSLDSSLAGLMSQVPSIVLICLPRLFKSYIDISKKHRSALFGQGSKNIGITAAEQARAASMRFFATCDGLLRSTTNEEVWRTRLALLTIVDQEDLLSVSDDMSADVLRQIGELSIDSLSDAFQAGQSEMICVLLDTLSALSHIDYDLVPGALSRILPIISLVPNAMQSAIPYLGQLLSYHIKTRTVDTFTQAILTSFTKLPATTPTPQNTYQNASSSAVLNHRFLDQLSKAVHGFLTPGQVPDLTQSILRQLQSSLEDFEERASRTSKNDEGPRKKRKRERQSLSASDTDPDHAAVVFALMTSVAAVALTALPFNTVLEEVQQSVRSEIQEFYSKSVRGKLKKALKACLNDTSNVWGWQLVAISALRLRYYLINSSLVADNDTKTPSKLLSLLKLDDILPELRVEIYRTLLHEANVGRFAATTVFEDILQAIEKIGPTNKAAWTGELHRLSVDERSSDISVAGLHLLLDRWLPTLDTLVTPDQLKRLAELMLAVLPQESGSPSRRSQDALSLSSLFAKTLRNAQFWEMQNFRSAIVSLINEHTASMDNVQVQDILQQLLSGQQFGKGPNEEGSLQAVYDLLLYAPTEFLPRSVRTDLLKRALAADVTIGISVKGRDLQPEQQQRLITLREFMRRVFFHVGTVEHSAIQEYVIYLMDPPFSLTDDSSTFKHITLDLIEMHFRSLLSSAEKDKHAGIAKILESFIHSAAINAASNQSSSISSLREQSLVLLIDSIVDGYKLANFQEEVIQSLRNLWEHVFSLILSRMSALVSQETKETDLLSAGPVLNLWCRLLIFRRWLTIEGFSIPMFGQELARKFLSLKSDAAQDSSALPHSILAIALEELHTGKQHGEQLQFVVAIYLAFCVRSNSICRKDLDDCIISACKKLTVQDFSGVLNLVIDGLTKQGLEKTSLGDLIHLSGVLVHNAPEGTLKVTQEYVTRSLSLFVNVPLYTENTELANCALNFVAKYFNDRPAAIRSSQVSLAWALLGSSLAGSAAHDDRTQREIFHIIVSILSALVRLRRDLVLSTLPLLCIMLSRLVVYLKTMVPNLGARQTRMVSNTLPRWIDVKDPLGAEESRALARLFTTLTTKTIIRTHNVPSTETQKADSLARPLSKHIFVVLKVYVDILNDPLCFLPSEVRKELEPGLFALCEIISEQYRDAMMVTLDTGGQAVMKSLWREYEKQRYVGKG</sequence>
<dbReference type="Proteomes" id="UP001497453">
    <property type="component" value="Chromosome 1"/>
</dbReference>
<gene>
    <name evidence="3" type="ORF">GFSPODELE1_LOCUS1213</name>
</gene>
<feature type="compositionally biased region" description="Basic and acidic residues" evidence="1">
    <location>
        <begin position="526"/>
        <end position="538"/>
    </location>
</feature>
<proteinExistence type="predicted"/>
<evidence type="ECO:0000256" key="1">
    <source>
        <dbReference type="SAM" id="MobiDB-lite"/>
    </source>
</evidence>
<evidence type="ECO:0000259" key="2">
    <source>
        <dbReference type="Pfam" id="PF10441"/>
    </source>
</evidence>
<feature type="domain" description="Nucleolar 27S pre-rRNA processing Urb2/Npa2 C-terminal" evidence="2">
    <location>
        <begin position="1225"/>
        <end position="1453"/>
    </location>
</feature>
<dbReference type="EMBL" id="OZ037944">
    <property type="protein sequence ID" value="CAL1696496.1"/>
    <property type="molecule type" value="Genomic_DNA"/>
</dbReference>
<organism evidence="3 4">
    <name type="scientific">Somion occarium</name>
    <dbReference type="NCBI Taxonomy" id="3059160"/>
    <lineage>
        <taxon>Eukaryota</taxon>
        <taxon>Fungi</taxon>
        <taxon>Dikarya</taxon>
        <taxon>Basidiomycota</taxon>
        <taxon>Agaricomycotina</taxon>
        <taxon>Agaricomycetes</taxon>
        <taxon>Polyporales</taxon>
        <taxon>Cerrenaceae</taxon>
        <taxon>Somion</taxon>
    </lineage>
</organism>